<sequence length="200" mass="22885">MTKSPSSLLIKFSKLISNFFNPLNSLIIYFIIYSAKNSTLRESALQFLPILAFTIIPISGFIVWKVKKKDYTDLDVSNRQQRKSLYFFIAGCILVYLAFIYLRYQEIDWVLFFLFILLVTMQVSNYFIKSSMHTALNIFVAALLFAIEPIFGGIWLGISVLVGISRIILKRHTLAEVLSGSLIAGVISFIYLYTHIQISN</sequence>
<organism evidence="2 3">
    <name type="scientific">Kaistella carnis</name>
    <dbReference type="NCBI Taxonomy" id="1241979"/>
    <lineage>
        <taxon>Bacteria</taxon>
        <taxon>Pseudomonadati</taxon>
        <taxon>Bacteroidota</taxon>
        <taxon>Flavobacteriia</taxon>
        <taxon>Flavobacteriales</taxon>
        <taxon>Weeksellaceae</taxon>
        <taxon>Chryseobacterium group</taxon>
        <taxon>Kaistella</taxon>
    </lineage>
</organism>
<feature type="transmembrane region" description="Helical" evidence="1">
    <location>
        <begin position="135"/>
        <end position="168"/>
    </location>
</feature>
<dbReference type="InterPro" id="IPR036938">
    <property type="entry name" value="PAP2/HPO_sf"/>
</dbReference>
<keyword evidence="3" id="KW-1185">Reference proteome</keyword>
<feature type="transmembrane region" description="Helical" evidence="1">
    <location>
        <begin position="85"/>
        <end position="104"/>
    </location>
</feature>
<name>A0A3G8XVA2_9FLAO</name>
<feature type="transmembrane region" description="Helical" evidence="1">
    <location>
        <begin position="110"/>
        <end position="128"/>
    </location>
</feature>
<keyword evidence="1" id="KW-1133">Transmembrane helix</keyword>
<feature type="transmembrane region" description="Helical" evidence="1">
    <location>
        <begin position="12"/>
        <end position="32"/>
    </location>
</feature>
<dbReference type="Proteomes" id="UP000270185">
    <property type="component" value="Chromosome"/>
</dbReference>
<dbReference type="KEGG" id="ccas:EIB73_02395"/>
<dbReference type="EMBL" id="CP034159">
    <property type="protein sequence ID" value="AZI32096.1"/>
    <property type="molecule type" value="Genomic_DNA"/>
</dbReference>
<feature type="transmembrane region" description="Helical" evidence="1">
    <location>
        <begin position="44"/>
        <end position="64"/>
    </location>
</feature>
<dbReference type="SUPFAM" id="SSF48317">
    <property type="entry name" value="Acid phosphatase/Vanadium-dependent haloperoxidase"/>
    <property type="match status" value="1"/>
</dbReference>
<dbReference type="RefSeq" id="WP_125022275.1">
    <property type="nucleotide sequence ID" value="NZ_CP034159.1"/>
</dbReference>
<dbReference type="CDD" id="cd01610">
    <property type="entry name" value="PAP2_like"/>
    <property type="match status" value="1"/>
</dbReference>
<evidence type="ECO:0000256" key="1">
    <source>
        <dbReference type="SAM" id="Phobius"/>
    </source>
</evidence>
<dbReference type="OrthoDB" id="966117at2"/>
<keyword evidence="1" id="KW-0472">Membrane</keyword>
<keyword evidence="1" id="KW-0812">Transmembrane</keyword>
<dbReference type="AlphaFoldDB" id="A0A3G8XVA2"/>
<evidence type="ECO:0000313" key="3">
    <source>
        <dbReference type="Proteomes" id="UP000270185"/>
    </source>
</evidence>
<protein>
    <submittedName>
        <fullName evidence="2">Phosphatase PAP2 family protein</fullName>
    </submittedName>
</protein>
<proteinExistence type="predicted"/>
<gene>
    <name evidence="2" type="ORF">EIB73_02395</name>
</gene>
<accession>A0A3G8XVA2</accession>
<evidence type="ECO:0000313" key="2">
    <source>
        <dbReference type="EMBL" id="AZI32096.1"/>
    </source>
</evidence>
<reference evidence="3" key="1">
    <citation type="submission" date="2018-11" db="EMBL/GenBank/DDBJ databases">
        <title>Proposal to divide the Flavobacteriaceae and reorganize its genera based on Amino Acid Identity values calculated from whole genome sequences.</title>
        <authorList>
            <person name="Nicholson A.C."/>
            <person name="Gulvik C.A."/>
            <person name="Whitney A.M."/>
            <person name="Humrighouse B.W."/>
            <person name="Bell M."/>
            <person name="Holmes B."/>
            <person name="Steigerwalt A.G."/>
            <person name="Villarma A."/>
            <person name="Sheth M."/>
            <person name="Batra D."/>
            <person name="Pryor J."/>
            <person name="Bernardet J.-F."/>
            <person name="Hugo C."/>
            <person name="Kampfer P."/>
            <person name="Newman J.D."/>
            <person name="McQuiston J.R."/>
        </authorList>
    </citation>
    <scope>NUCLEOTIDE SEQUENCE [LARGE SCALE GENOMIC DNA]</scope>
    <source>
        <strain evidence="3">G0081</strain>
    </source>
</reference>
<feature type="transmembrane region" description="Helical" evidence="1">
    <location>
        <begin position="174"/>
        <end position="194"/>
    </location>
</feature>